<dbReference type="InterPro" id="IPR036264">
    <property type="entry name" value="Bact_exopeptidase_dim_dom"/>
</dbReference>
<evidence type="ECO:0000256" key="2">
    <source>
        <dbReference type="ARBA" id="ARBA00022723"/>
    </source>
</evidence>
<keyword evidence="3" id="KW-0378">Hydrolase</keyword>
<dbReference type="OrthoDB" id="9792335at2"/>
<dbReference type="InterPro" id="IPR011650">
    <property type="entry name" value="Peptidase_M20_dimer"/>
</dbReference>
<comment type="caution">
    <text evidence="7">The sequence shown here is derived from an EMBL/GenBank/DDBJ whole genome shotgun (WGS) entry which is preliminary data.</text>
</comment>
<proteinExistence type="predicted"/>
<dbReference type="STRING" id="1826909.A5893_14300"/>
<dbReference type="PROSITE" id="PS00758">
    <property type="entry name" value="ARGE_DAPE_CPG2_1"/>
    <property type="match status" value="1"/>
</dbReference>
<sequence length="354" mass="39123">MIDKILYENSVSLLKKLISTPSLSKEEGGTFAILSDFFTKNSVAFHTKGFNIWAYNKHFDKNKKTILLNSHHDTVKPNKSYTRDPFSPDEVDGKLFGLGSNDAGGCLVSLIATFLHFYNQENLKYNIAIATTAEEENSGKGGLESIIPELGKLDFAIIGEPTLMDLAIAEKGLMVLDCHVKGKSGHAARNEGENAIYKALKDIEWFQNYQFTKVSDTLGPIKMTVTIINAGTLHNVVPDNCTFTVDVRVTDVYSNEDVLKIIRQFVNCEVVPRSVRLKPSSIPKEHPIVQAGISLGKNTYGSPTTSDQSLLDIPSLKCGPGDSARSHTADEFIYLKEIEEGIEGYIKMLEKVIK</sequence>
<dbReference type="SUPFAM" id="SSF55031">
    <property type="entry name" value="Bacterial exopeptidase dimerisation domain"/>
    <property type="match status" value="1"/>
</dbReference>
<dbReference type="Gene3D" id="3.30.70.360">
    <property type="match status" value="1"/>
</dbReference>
<keyword evidence="5" id="KW-0170">Cobalt</keyword>
<evidence type="ECO:0000313" key="8">
    <source>
        <dbReference type="Proteomes" id="UP000078459"/>
    </source>
</evidence>
<evidence type="ECO:0000313" key="7">
    <source>
        <dbReference type="EMBL" id="OAQ38582.1"/>
    </source>
</evidence>
<gene>
    <name evidence="7" type="ORF">A5893_14300</name>
</gene>
<dbReference type="Gene3D" id="3.40.630.10">
    <property type="entry name" value="Zn peptidases"/>
    <property type="match status" value="1"/>
</dbReference>
<keyword evidence="4" id="KW-0862">Zinc</keyword>
<protein>
    <submittedName>
        <fullName evidence="7">Acetylornithine deacetylase</fullName>
    </submittedName>
</protein>
<dbReference type="CDD" id="cd05651">
    <property type="entry name" value="M20_ArgE_DapE-like"/>
    <property type="match status" value="1"/>
</dbReference>
<dbReference type="PANTHER" id="PTHR43808:SF31">
    <property type="entry name" value="N-ACETYL-L-CITRULLINE DEACETYLASE"/>
    <property type="match status" value="1"/>
</dbReference>
<keyword evidence="2" id="KW-0479">Metal-binding</keyword>
<keyword evidence="8" id="KW-1185">Reference proteome</keyword>
<evidence type="ECO:0000256" key="1">
    <source>
        <dbReference type="ARBA" id="ARBA00001947"/>
    </source>
</evidence>
<dbReference type="SUPFAM" id="SSF53187">
    <property type="entry name" value="Zn-dependent exopeptidases"/>
    <property type="match status" value="1"/>
</dbReference>
<feature type="domain" description="Peptidase M20 dimerisation" evidence="6">
    <location>
        <begin position="168"/>
        <end position="267"/>
    </location>
</feature>
<dbReference type="GO" id="GO:0008777">
    <property type="term" value="F:acetylornithine deacetylase activity"/>
    <property type="evidence" value="ECO:0007669"/>
    <property type="project" value="TreeGrafter"/>
</dbReference>
<dbReference type="InterPro" id="IPR001261">
    <property type="entry name" value="ArgE/DapE_CS"/>
</dbReference>
<dbReference type="EMBL" id="LWHJ01000030">
    <property type="protein sequence ID" value="OAQ38582.1"/>
    <property type="molecule type" value="Genomic_DNA"/>
</dbReference>
<dbReference type="AlphaFoldDB" id="A0A179DCT0"/>
<evidence type="ECO:0000256" key="4">
    <source>
        <dbReference type="ARBA" id="ARBA00022833"/>
    </source>
</evidence>
<dbReference type="InterPro" id="IPR050072">
    <property type="entry name" value="Peptidase_M20A"/>
</dbReference>
<name>A0A179DCT0_9SPHI</name>
<dbReference type="GO" id="GO:0046872">
    <property type="term" value="F:metal ion binding"/>
    <property type="evidence" value="ECO:0007669"/>
    <property type="project" value="UniProtKB-KW"/>
</dbReference>
<evidence type="ECO:0000256" key="3">
    <source>
        <dbReference type="ARBA" id="ARBA00022801"/>
    </source>
</evidence>
<comment type="cofactor">
    <cofactor evidence="1">
        <name>Zn(2+)</name>
        <dbReference type="ChEBI" id="CHEBI:29105"/>
    </cofactor>
</comment>
<dbReference type="InterPro" id="IPR002933">
    <property type="entry name" value="Peptidase_M20"/>
</dbReference>
<dbReference type="Proteomes" id="UP000078459">
    <property type="component" value="Unassembled WGS sequence"/>
</dbReference>
<reference evidence="7 8" key="1">
    <citation type="submission" date="2016-04" db="EMBL/GenBank/DDBJ databases">
        <authorList>
            <person name="Evans L.H."/>
            <person name="Alamgir A."/>
            <person name="Owens N."/>
            <person name="Weber N.D."/>
            <person name="Virtaneva K."/>
            <person name="Barbian K."/>
            <person name="Babar A."/>
            <person name="Rosenke K."/>
        </authorList>
    </citation>
    <scope>NUCLEOTIDE SEQUENCE [LARGE SCALE GENOMIC DNA]</scope>
    <source>
        <strain evidence="7 8">CCM 8644</strain>
    </source>
</reference>
<accession>A0A179DCT0</accession>
<dbReference type="GO" id="GO:0006526">
    <property type="term" value="P:L-arginine biosynthetic process"/>
    <property type="evidence" value="ECO:0007669"/>
    <property type="project" value="TreeGrafter"/>
</dbReference>
<dbReference type="Pfam" id="PF01546">
    <property type="entry name" value="Peptidase_M20"/>
    <property type="match status" value="1"/>
</dbReference>
<evidence type="ECO:0000256" key="5">
    <source>
        <dbReference type="ARBA" id="ARBA00023285"/>
    </source>
</evidence>
<dbReference type="Pfam" id="PF07687">
    <property type="entry name" value="M20_dimer"/>
    <property type="match status" value="1"/>
</dbReference>
<dbReference type="PANTHER" id="PTHR43808">
    <property type="entry name" value="ACETYLORNITHINE DEACETYLASE"/>
    <property type="match status" value="1"/>
</dbReference>
<organism evidence="7 8">
    <name type="scientific">Pedobacter psychrophilus</name>
    <dbReference type="NCBI Taxonomy" id="1826909"/>
    <lineage>
        <taxon>Bacteria</taxon>
        <taxon>Pseudomonadati</taxon>
        <taxon>Bacteroidota</taxon>
        <taxon>Sphingobacteriia</taxon>
        <taxon>Sphingobacteriales</taxon>
        <taxon>Sphingobacteriaceae</taxon>
        <taxon>Pedobacter</taxon>
    </lineage>
</organism>
<reference evidence="7 8" key="2">
    <citation type="submission" date="2016-06" db="EMBL/GenBank/DDBJ databases">
        <title>Pedobacter psychrophilus sp. nov., isolated from Antarctic fragmentary rock.</title>
        <authorList>
            <person name="Svec P."/>
        </authorList>
    </citation>
    <scope>NUCLEOTIDE SEQUENCE [LARGE SCALE GENOMIC DNA]</scope>
    <source>
        <strain evidence="7 8">CCM 8644</strain>
    </source>
</reference>
<dbReference type="RefSeq" id="WP_068823354.1">
    <property type="nucleotide sequence ID" value="NZ_LWHJ01000030.1"/>
</dbReference>
<evidence type="ECO:0000259" key="6">
    <source>
        <dbReference type="Pfam" id="PF07687"/>
    </source>
</evidence>